<dbReference type="RefSeq" id="WP_012936225.1">
    <property type="nucleotide sequence ID" value="NC_013739.1"/>
</dbReference>
<evidence type="ECO:0000313" key="3">
    <source>
        <dbReference type="Proteomes" id="UP000008229"/>
    </source>
</evidence>
<proteinExistence type="predicted"/>
<organism evidence="2 3">
    <name type="scientific">Conexibacter woesei (strain DSM 14684 / CCUG 47730 / CIP 108061 / JCM 11494 / NBRC 100937 / ID131577)</name>
    <dbReference type="NCBI Taxonomy" id="469383"/>
    <lineage>
        <taxon>Bacteria</taxon>
        <taxon>Bacillati</taxon>
        <taxon>Actinomycetota</taxon>
        <taxon>Thermoleophilia</taxon>
        <taxon>Solirubrobacterales</taxon>
        <taxon>Conexibacteraceae</taxon>
        <taxon>Conexibacter</taxon>
    </lineage>
</organism>
<dbReference type="EMBL" id="CP001854">
    <property type="protein sequence ID" value="ADB53174.1"/>
    <property type="molecule type" value="Genomic_DNA"/>
</dbReference>
<name>D3FA79_CONWI</name>
<dbReference type="HOGENOM" id="CLU_486369_0_0_11"/>
<dbReference type="Proteomes" id="UP000008229">
    <property type="component" value="Chromosome"/>
</dbReference>
<feature type="chain" id="PRO_5003043326" evidence="1">
    <location>
        <begin position="22"/>
        <end position="560"/>
    </location>
</feature>
<keyword evidence="1" id="KW-0732">Signal</keyword>
<dbReference type="KEGG" id="cwo:Cwoe_4761"/>
<accession>D3FA79</accession>
<feature type="signal peptide" evidence="1">
    <location>
        <begin position="1"/>
        <end position="21"/>
    </location>
</feature>
<reference evidence="2 3" key="1">
    <citation type="journal article" date="2010" name="Stand. Genomic Sci.">
        <title>Complete genome sequence of Conexibacter woesei type strain (ID131577).</title>
        <authorList>
            <person name="Pukall R."/>
            <person name="Lapidus A."/>
            <person name="Glavina Del Rio T."/>
            <person name="Copeland A."/>
            <person name="Tice H."/>
            <person name="Cheng J.-F."/>
            <person name="Lucas S."/>
            <person name="Chen F."/>
            <person name="Nolan M."/>
            <person name="Bruce D."/>
            <person name="Goodwin L."/>
            <person name="Pitluck S."/>
            <person name="Mavromatis K."/>
            <person name="Ivanova N."/>
            <person name="Ovchinnikova G."/>
            <person name="Pati A."/>
            <person name="Chen A."/>
            <person name="Palaniappan K."/>
            <person name="Land M."/>
            <person name="Hauser L."/>
            <person name="Chang Y.-J."/>
            <person name="Jeffries C.D."/>
            <person name="Chain P."/>
            <person name="Meincke L."/>
            <person name="Sims D."/>
            <person name="Brettin T."/>
            <person name="Detter J.C."/>
            <person name="Rohde M."/>
            <person name="Goeker M."/>
            <person name="Bristow J."/>
            <person name="Eisen J.A."/>
            <person name="Markowitz V."/>
            <person name="Kyrpides N.C."/>
            <person name="Klenk H.-P."/>
            <person name="Hugenholtz P."/>
        </authorList>
    </citation>
    <scope>NUCLEOTIDE SEQUENCE [LARGE SCALE GENOMIC DNA]</scope>
    <source>
        <strain evidence="3">DSM 14684 / CIP 108061 / JCM 11494 / NBRC 100937 / ID131577</strain>
    </source>
</reference>
<evidence type="ECO:0000256" key="1">
    <source>
        <dbReference type="SAM" id="SignalP"/>
    </source>
</evidence>
<keyword evidence="3" id="KW-1185">Reference proteome</keyword>
<sequence precursor="true">MRRRPLPLVLAGAVAAGTAAAAVAAAVAPSGGPLAPAAAAAATWRLEQPAPPAGSPYKVPLGRPGDLSCWSATRCLLAVEGNAIVARGLYAYDGVEWRQLSTVCGGVADTTRIAWAGPTEFWTITEPSPPRIGGGLGLCRFRDGQVVASYSTPPESAEPFRVMTAAACNGPADCWFGGVGAQDPTGQRIGAYHLHWDGQTLTSSYAPQGRGVSDLVAAGDRYYETTYVGAQREDRETPVTLARSEDGGPETIHTIVNGSFANALFLALPRRGVPPAGTELLAADVAAWTVPWFVGGGAASGPDAPADASVARPPIAVRDAGGFYREVPLDETPFGEHDRFTDVAAVPGGTDAWATLQSYQERGSATARGRVARIGPDGTIAVQRLPAAGAGRGAAARIEFTGSDEGWMVTNAGWLFHFTDGAQRGRDADPAFARLITYRPNEALAQAIPDTPPVDDSQLFAPPPVEAPRTAEDPVPTTRRVKALMARLSKPKVDRRLRLRLSFTLRRPARVQLQAKRKGKVVARTPLRALKPGRHTLTLQLDRRRWPDALRFRTFETRAR</sequence>
<gene>
    <name evidence="2" type="ordered locus">Cwoe_4761</name>
</gene>
<dbReference type="AlphaFoldDB" id="D3FA79"/>
<evidence type="ECO:0000313" key="2">
    <source>
        <dbReference type="EMBL" id="ADB53174.1"/>
    </source>
</evidence>
<reference evidence="3" key="2">
    <citation type="submission" date="2010-01" db="EMBL/GenBank/DDBJ databases">
        <title>The complete genome of Conexibacter woesei DSM 14684.</title>
        <authorList>
            <consortium name="US DOE Joint Genome Institute (JGI-PGF)"/>
            <person name="Lucas S."/>
            <person name="Copeland A."/>
            <person name="Lapidus A."/>
            <person name="Glavina del Rio T."/>
            <person name="Dalin E."/>
            <person name="Tice H."/>
            <person name="Bruce D."/>
            <person name="Goodwin L."/>
            <person name="Pitluck S."/>
            <person name="Kyrpides N."/>
            <person name="Mavromatis K."/>
            <person name="Ivanova N."/>
            <person name="Mikhailova N."/>
            <person name="Chertkov O."/>
            <person name="Brettin T."/>
            <person name="Detter J.C."/>
            <person name="Han C."/>
            <person name="Larimer F."/>
            <person name="Land M."/>
            <person name="Hauser L."/>
            <person name="Markowitz V."/>
            <person name="Cheng J.-F."/>
            <person name="Hugenholtz P."/>
            <person name="Woyke T."/>
            <person name="Wu D."/>
            <person name="Pukall R."/>
            <person name="Steenblock K."/>
            <person name="Schneider S."/>
            <person name="Klenk H.-P."/>
            <person name="Eisen J.A."/>
        </authorList>
    </citation>
    <scope>NUCLEOTIDE SEQUENCE [LARGE SCALE GENOMIC DNA]</scope>
    <source>
        <strain evidence="3">DSM 14684 / CIP 108061 / JCM 11494 / NBRC 100937 / ID131577</strain>
    </source>
</reference>
<dbReference type="STRING" id="469383.Cwoe_4761"/>
<dbReference type="eggNOG" id="ENOG5031MCX">
    <property type="taxonomic scope" value="Bacteria"/>
</dbReference>
<protein>
    <submittedName>
        <fullName evidence="2">Uncharacterized protein</fullName>
    </submittedName>
</protein>
<dbReference type="OrthoDB" id="5241206at2"/>